<feature type="compositionally biased region" description="Polar residues" evidence="26">
    <location>
        <begin position="919"/>
        <end position="937"/>
    </location>
</feature>
<feature type="compositionally biased region" description="Basic and acidic residues" evidence="26">
    <location>
        <begin position="1190"/>
        <end position="1201"/>
    </location>
</feature>
<keyword evidence="14" id="KW-0521">NADP</keyword>
<keyword evidence="13 25" id="KW-0862">Zinc</keyword>
<dbReference type="Pfam" id="PF12130">
    <property type="entry name" value="bMERB_dom"/>
    <property type="match status" value="1"/>
</dbReference>
<comment type="caution">
    <text evidence="30">The sequence shown here is derived from an EMBL/GenBank/DDBJ whole genome shotgun (WGS) entry which is preliminary data.</text>
</comment>
<evidence type="ECO:0000256" key="5">
    <source>
        <dbReference type="ARBA" id="ARBA00008223"/>
    </source>
</evidence>
<dbReference type="Proteomes" id="UP000823561">
    <property type="component" value="Chromosome 4"/>
</dbReference>
<evidence type="ECO:0000256" key="2">
    <source>
        <dbReference type="ARBA" id="ARBA00004214"/>
    </source>
</evidence>
<evidence type="ECO:0000256" key="12">
    <source>
        <dbReference type="ARBA" id="ARBA00022827"/>
    </source>
</evidence>
<evidence type="ECO:0000256" key="16">
    <source>
        <dbReference type="ARBA" id="ARBA00023033"/>
    </source>
</evidence>
<comment type="cofactor">
    <cofactor evidence="1">
        <name>FAD</name>
        <dbReference type="ChEBI" id="CHEBI:57692"/>
    </cofactor>
</comment>
<dbReference type="GO" id="GO:0071949">
    <property type="term" value="F:FAD binding"/>
    <property type="evidence" value="ECO:0007669"/>
    <property type="project" value="InterPro"/>
</dbReference>
<dbReference type="PROSITE" id="PS50023">
    <property type="entry name" value="LIM_DOMAIN_2"/>
    <property type="match status" value="1"/>
</dbReference>
<feature type="domain" description="Calponin-homology (CH)" evidence="27">
    <location>
        <begin position="507"/>
        <end position="613"/>
    </location>
</feature>
<dbReference type="SUPFAM" id="SSF51905">
    <property type="entry name" value="FAD/NAD(P)-binding domain"/>
    <property type="match status" value="1"/>
</dbReference>
<keyword evidence="19" id="KW-0472">Membrane</keyword>
<evidence type="ECO:0000256" key="26">
    <source>
        <dbReference type="SAM" id="MobiDB-lite"/>
    </source>
</evidence>
<comment type="catalytic activity">
    <reaction evidence="23">
        <text>NADPH + O2 + H(+) = H2O2 + NADP(+)</text>
        <dbReference type="Rhea" id="RHEA:11260"/>
        <dbReference type="ChEBI" id="CHEBI:15378"/>
        <dbReference type="ChEBI" id="CHEBI:15379"/>
        <dbReference type="ChEBI" id="CHEBI:16240"/>
        <dbReference type="ChEBI" id="CHEBI:57783"/>
        <dbReference type="ChEBI" id="CHEBI:58349"/>
        <dbReference type="EC" id="1.6.3.1"/>
    </reaction>
</comment>
<dbReference type="GO" id="GO:0003779">
    <property type="term" value="F:actin binding"/>
    <property type="evidence" value="ECO:0007669"/>
    <property type="project" value="UniProtKB-KW"/>
</dbReference>
<accession>A0AAV6H7U7</accession>
<dbReference type="GO" id="GO:0046872">
    <property type="term" value="F:metal ion binding"/>
    <property type="evidence" value="ECO:0007669"/>
    <property type="project" value="UniProtKB-KW"/>
</dbReference>
<gene>
    <name evidence="30" type="ORF">AALO_G00058550</name>
</gene>
<evidence type="ECO:0000313" key="30">
    <source>
        <dbReference type="EMBL" id="KAG5282669.1"/>
    </source>
</evidence>
<protein>
    <recommendedName>
        <fullName evidence="22">Molecule interacting with CasL protein 1</fullName>
        <ecNumber evidence="7">1.14.13.225</ecNumber>
        <ecNumber evidence="6">1.6.3.1</ecNumber>
    </recommendedName>
</protein>
<dbReference type="Pfam" id="PF25413">
    <property type="entry name" value="Rossman_Mical"/>
    <property type="match status" value="1"/>
</dbReference>
<dbReference type="PROSITE" id="PS51848">
    <property type="entry name" value="BMERB"/>
    <property type="match status" value="1"/>
</dbReference>
<evidence type="ECO:0000256" key="23">
    <source>
        <dbReference type="ARBA" id="ARBA00048762"/>
    </source>
</evidence>
<evidence type="ECO:0000256" key="19">
    <source>
        <dbReference type="ARBA" id="ARBA00023136"/>
    </source>
</evidence>
<dbReference type="GO" id="GO:0010008">
    <property type="term" value="C:endosome membrane"/>
    <property type="evidence" value="ECO:0007669"/>
    <property type="project" value="UniProtKB-SubCell"/>
</dbReference>
<evidence type="ECO:0000256" key="15">
    <source>
        <dbReference type="ARBA" id="ARBA00023002"/>
    </source>
</evidence>
<evidence type="ECO:0000256" key="24">
    <source>
        <dbReference type="ARBA" id="ARBA00049522"/>
    </source>
</evidence>
<evidence type="ECO:0000256" key="18">
    <source>
        <dbReference type="ARBA" id="ARBA00023054"/>
    </source>
</evidence>
<evidence type="ECO:0000256" key="7">
    <source>
        <dbReference type="ARBA" id="ARBA00012709"/>
    </source>
</evidence>
<dbReference type="InterPro" id="IPR022735">
    <property type="entry name" value="bMERB_dom"/>
</dbReference>
<feature type="compositionally biased region" description="Basic and acidic residues" evidence="26">
    <location>
        <begin position="938"/>
        <end position="953"/>
    </location>
</feature>
<evidence type="ECO:0000259" key="29">
    <source>
        <dbReference type="PROSITE" id="PS51848"/>
    </source>
</evidence>
<feature type="domain" description="BMERB" evidence="29">
    <location>
        <begin position="1122"/>
        <end position="1303"/>
    </location>
</feature>
<dbReference type="SMART" id="SM00033">
    <property type="entry name" value="CH"/>
    <property type="match status" value="1"/>
</dbReference>
<feature type="compositionally biased region" description="Low complexity" evidence="26">
    <location>
        <begin position="679"/>
        <end position="692"/>
    </location>
</feature>
<keyword evidence="17 25" id="KW-0440">LIM domain</keyword>
<evidence type="ECO:0000259" key="28">
    <source>
        <dbReference type="PROSITE" id="PS50023"/>
    </source>
</evidence>
<evidence type="ECO:0000256" key="6">
    <source>
        <dbReference type="ARBA" id="ARBA00012698"/>
    </source>
</evidence>
<evidence type="ECO:0000256" key="17">
    <source>
        <dbReference type="ARBA" id="ARBA00023038"/>
    </source>
</evidence>
<reference evidence="30" key="1">
    <citation type="submission" date="2020-10" db="EMBL/GenBank/DDBJ databases">
        <title>Chromosome-scale genome assembly of the Allis shad, Alosa alosa.</title>
        <authorList>
            <person name="Margot Z."/>
            <person name="Christophe K."/>
            <person name="Cabau C."/>
            <person name="Louis A."/>
            <person name="Berthelot C."/>
            <person name="Parey E."/>
            <person name="Roest Crollius H."/>
            <person name="Montfort J."/>
            <person name="Robinson-Rechavi M."/>
            <person name="Bucao C."/>
            <person name="Bouchez O."/>
            <person name="Gislard M."/>
            <person name="Lluch J."/>
            <person name="Milhes M."/>
            <person name="Lampietro C."/>
            <person name="Lopez Roques C."/>
            <person name="Donnadieu C."/>
            <person name="Braasch I."/>
            <person name="Desvignes T."/>
            <person name="Postlethwait J."/>
            <person name="Bobe J."/>
            <person name="Guiguen Y."/>
        </authorList>
    </citation>
    <scope>NUCLEOTIDE SEQUENCE</scope>
    <source>
        <strain evidence="30">M-15738</strain>
        <tissue evidence="30">Blood</tissue>
    </source>
</reference>
<evidence type="ECO:0000256" key="11">
    <source>
        <dbReference type="ARBA" id="ARBA00022753"/>
    </source>
</evidence>
<keyword evidence="11" id="KW-0967">Endosome</keyword>
<evidence type="ECO:0000256" key="1">
    <source>
        <dbReference type="ARBA" id="ARBA00001974"/>
    </source>
</evidence>
<evidence type="ECO:0000256" key="8">
    <source>
        <dbReference type="ARBA" id="ARBA00022490"/>
    </source>
</evidence>
<keyword evidence="8" id="KW-0963">Cytoplasm</keyword>
<evidence type="ECO:0000256" key="14">
    <source>
        <dbReference type="ARBA" id="ARBA00022857"/>
    </source>
</evidence>
<dbReference type="PROSITE" id="PS00478">
    <property type="entry name" value="LIM_DOMAIN_1"/>
    <property type="match status" value="1"/>
</dbReference>
<evidence type="ECO:0000313" key="31">
    <source>
        <dbReference type="Proteomes" id="UP000823561"/>
    </source>
</evidence>
<keyword evidence="10 25" id="KW-0479">Metal-binding</keyword>
<dbReference type="Gene3D" id="2.10.110.10">
    <property type="entry name" value="Cysteine Rich Protein"/>
    <property type="match status" value="1"/>
</dbReference>
<keyword evidence="31" id="KW-1185">Reference proteome</keyword>
<dbReference type="Pfam" id="PF01494">
    <property type="entry name" value="FAD_binding_3"/>
    <property type="match status" value="1"/>
</dbReference>
<comment type="catalytic activity">
    <reaction evidence="24">
        <text>L-methionyl-[F-actin] + NADPH + O2 + H(+) = L-methionyl-(R)-S-oxide-[F-actin] + NADP(+) + H2O</text>
        <dbReference type="Rhea" id="RHEA:51308"/>
        <dbReference type="Rhea" id="RHEA-COMP:12953"/>
        <dbReference type="Rhea" id="RHEA-COMP:12956"/>
        <dbReference type="ChEBI" id="CHEBI:15377"/>
        <dbReference type="ChEBI" id="CHEBI:15378"/>
        <dbReference type="ChEBI" id="CHEBI:15379"/>
        <dbReference type="ChEBI" id="CHEBI:16044"/>
        <dbReference type="ChEBI" id="CHEBI:45764"/>
        <dbReference type="ChEBI" id="CHEBI:57783"/>
        <dbReference type="ChEBI" id="CHEBI:58349"/>
        <dbReference type="EC" id="1.14.13.225"/>
    </reaction>
</comment>
<evidence type="ECO:0000256" key="3">
    <source>
        <dbReference type="ARBA" id="ARBA00004245"/>
    </source>
</evidence>
<feature type="compositionally biased region" description="Gly residues" evidence="26">
    <location>
        <begin position="1023"/>
        <end position="1032"/>
    </location>
</feature>
<comment type="similarity">
    <text evidence="5">Belongs to the Mical family.</text>
</comment>
<feature type="compositionally biased region" description="Basic residues" evidence="26">
    <location>
        <begin position="818"/>
        <end position="832"/>
    </location>
</feature>
<evidence type="ECO:0000256" key="13">
    <source>
        <dbReference type="ARBA" id="ARBA00022833"/>
    </source>
</evidence>
<feature type="region of interest" description="Disordered" evidence="26">
    <location>
        <begin position="669"/>
        <end position="695"/>
    </location>
</feature>
<feature type="compositionally biased region" description="Low complexity" evidence="26">
    <location>
        <begin position="961"/>
        <end position="980"/>
    </location>
</feature>
<sequence>MAEADKASPAHALFDSFIQADTCKEVLGSFSELCRHLEVDPRDYKHFYGKLKDRLNYWKAKALWVKLDKRAAHSDYMQGQACSKNKCLVLGAGPCGLRTAVELALLGAQVVVLEKREAFSRNNVLHLWPFTIVDLRELAAKKFYGKFATGALDHISIRQLQLILLKVALLLGVEVHTGVEFRGLKEPSGNSGWRAQLSPAGHPAADFQFDVFISAGGGRYVPEGFQRKELRGKLAIGITANFINRHTRAEAQVQEISGVARIYNQKFFQDLHSEMGIDLENIVYYKDDTHYFVMTAKKKSLLKKGVIKQDYSDAEQLLAPSNVCQEALMRYAYEAADFSTGNLLPDLEFARNHANRPDVAMFDFTCMHRAENASLVRERKGKRLLMALVGDCLVEPFWPLGTGVARGFLASFDTAWMVRSWGKGVPPLQVLAERESVYKRLSQTSPENTNKNYANYSLNPSTRYPNINTSTISPNQVQHLYDREDLTDDSRKRTLKQTTRLRNESGSATLVNLLKWCQRNTSGYKRVKVKDMKESWRSGLALCALIHRFRPELMNFSSLDESNAAYNNQLAFDVLQRELGIAPIMSGADMASCVQIDQLSMMLYLSQVHSAFSKQAPPTDEISQLAPSKPVSLSAARSAISFLNKLKHNSLQRRKDSLAAERKRTLRMRKEEGEEEEAVTPVTPVVTVTPGAPDSPEAPLDSEVCYFCGQRLYVLERESAEGKFFHRSCFTCHHCSATLRQGGYSHHQSTGRFYCELHSEEMELGHRNLSTHSEDDSASSGEGSDEEVYWKSEVNKSDPAPASADSAVAERSPDPHPVPKKASPHRPSKLPGHKAASEDSASASPVPAPRGAHARQPQSPPTPKPRTVHLPAFPTKPSPPLDQRQTKPEAVKEEEEELSSETPSGQAENGRANGADSASPRSETRSANGADSASPRSETAKLRKLQLSDEERSQLGSLSYSQDSDSETPASSSASSSSSSKRVDGGAEGAGQQEESFWSAGRPGSHVREQRNRRCVRRKTEPPGGGANGSQQGGRVRSKFSPWNLSSPRLGQHHRLSVHVGGADGVHSSSYASGEENGDDEDDDFDMYSDSIDFQEVQAPSDPVEAHKLELRKMRTLERRAKMSEIQRFHRAQSIQRRLEEIEVTFKDLEVKGVDLERTLREESGDTPQTKQALLHPQPHHQTPQHHLHPLHEQAEPRPDSADSDLIGQWIELVQQKNALVSEESDLMVASRQLELEDKQSMLELELRRCMEMSDSEKSAEEREAEERALAEMLEVVDMRNSLVAFLEEKRLKELSEPQLTSSLLETKRHSTATANTHMHWD</sequence>
<dbReference type="GO" id="GO:0005856">
    <property type="term" value="C:cytoskeleton"/>
    <property type="evidence" value="ECO:0007669"/>
    <property type="project" value="UniProtKB-SubCell"/>
</dbReference>
<dbReference type="PROSITE" id="PS50021">
    <property type="entry name" value="CH"/>
    <property type="match status" value="1"/>
</dbReference>
<dbReference type="InterPro" id="IPR050540">
    <property type="entry name" value="F-actin_Monoox_Mical"/>
</dbReference>
<evidence type="ECO:0000256" key="10">
    <source>
        <dbReference type="ARBA" id="ARBA00022723"/>
    </source>
</evidence>
<dbReference type="PANTHER" id="PTHR23167">
    <property type="entry name" value="CALPONIN HOMOLOGY DOMAIN-CONTAINING PROTEIN DDB_G0272472-RELATED"/>
    <property type="match status" value="1"/>
</dbReference>
<feature type="region of interest" description="Disordered" evidence="26">
    <location>
        <begin position="1158"/>
        <end position="1203"/>
    </location>
</feature>
<evidence type="ECO:0000256" key="21">
    <source>
        <dbReference type="ARBA" id="ARBA00023212"/>
    </source>
</evidence>
<dbReference type="EC" id="1.6.3.1" evidence="6"/>
<dbReference type="InterPro" id="IPR036872">
    <property type="entry name" value="CH_dom_sf"/>
</dbReference>
<keyword evidence="20" id="KW-0009">Actin-binding</keyword>
<comment type="subcellular location">
    <subcellularLocation>
        <location evidence="3">Cytoplasm</location>
        <location evidence="3">Cytoskeleton</location>
    </subcellularLocation>
    <subcellularLocation>
        <location evidence="4">Endosome membrane</location>
    </subcellularLocation>
    <subcellularLocation>
        <location evidence="2">Midbody</location>
    </subcellularLocation>
</comment>
<dbReference type="EC" id="1.14.13.225" evidence="7"/>
<dbReference type="Pfam" id="PF00307">
    <property type="entry name" value="CH"/>
    <property type="match status" value="1"/>
</dbReference>
<dbReference type="CDD" id="cd22198">
    <property type="entry name" value="CH_MICAL_EHBP-like"/>
    <property type="match status" value="1"/>
</dbReference>
<dbReference type="InterPro" id="IPR002938">
    <property type="entry name" value="FAD-bd"/>
</dbReference>
<dbReference type="GO" id="GO:0120501">
    <property type="term" value="F:F-actin monooxygenase activity"/>
    <property type="evidence" value="ECO:0007669"/>
    <property type="project" value="UniProtKB-EC"/>
</dbReference>
<dbReference type="Gene3D" id="1.10.418.10">
    <property type="entry name" value="Calponin-like domain"/>
    <property type="match status" value="1"/>
</dbReference>
<keyword evidence="12" id="KW-0274">FAD</keyword>
<organism evidence="30 31">
    <name type="scientific">Alosa alosa</name>
    <name type="common">allis shad</name>
    <dbReference type="NCBI Taxonomy" id="278164"/>
    <lineage>
        <taxon>Eukaryota</taxon>
        <taxon>Metazoa</taxon>
        <taxon>Chordata</taxon>
        <taxon>Craniata</taxon>
        <taxon>Vertebrata</taxon>
        <taxon>Euteleostomi</taxon>
        <taxon>Actinopterygii</taxon>
        <taxon>Neopterygii</taxon>
        <taxon>Teleostei</taxon>
        <taxon>Clupei</taxon>
        <taxon>Clupeiformes</taxon>
        <taxon>Clupeoidei</taxon>
        <taxon>Clupeidae</taxon>
        <taxon>Alosa</taxon>
    </lineage>
</organism>
<dbReference type="Pfam" id="PF00412">
    <property type="entry name" value="LIM"/>
    <property type="match status" value="1"/>
</dbReference>
<dbReference type="SMART" id="SM01203">
    <property type="entry name" value="DUF3585"/>
    <property type="match status" value="1"/>
</dbReference>
<evidence type="ECO:0000256" key="20">
    <source>
        <dbReference type="ARBA" id="ARBA00023203"/>
    </source>
</evidence>
<keyword evidence="9" id="KW-0285">Flavoprotein</keyword>
<dbReference type="FunFam" id="3.50.50.60:FF:000004">
    <property type="entry name" value="protein-methionine sulfoxide oxidase MICAL2 isoform X1"/>
    <property type="match status" value="1"/>
</dbReference>
<dbReference type="InterPro" id="IPR001715">
    <property type="entry name" value="CH_dom"/>
</dbReference>
<evidence type="ECO:0000256" key="22">
    <source>
        <dbReference type="ARBA" id="ARBA00044245"/>
    </source>
</evidence>
<dbReference type="SUPFAM" id="SSF57716">
    <property type="entry name" value="Glucocorticoid receptor-like (DNA-binding domain)"/>
    <property type="match status" value="2"/>
</dbReference>
<name>A0AAV6H7U7_9TELE</name>
<evidence type="ECO:0000256" key="25">
    <source>
        <dbReference type="PROSITE-ProRule" id="PRU00125"/>
    </source>
</evidence>
<evidence type="ECO:0000259" key="27">
    <source>
        <dbReference type="PROSITE" id="PS50021"/>
    </source>
</evidence>
<keyword evidence="21" id="KW-0206">Cytoskeleton</keyword>
<dbReference type="EMBL" id="JADWDJ010000004">
    <property type="protein sequence ID" value="KAG5282669.1"/>
    <property type="molecule type" value="Genomic_DNA"/>
</dbReference>
<dbReference type="SUPFAM" id="SSF47576">
    <property type="entry name" value="Calponin-homology domain, CH-domain"/>
    <property type="match status" value="1"/>
</dbReference>
<dbReference type="InterPro" id="IPR036188">
    <property type="entry name" value="FAD/NAD-bd_sf"/>
</dbReference>
<dbReference type="Gene3D" id="3.50.50.60">
    <property type="entry name" value="FAD/NAD(P)-binding domain"/>
    <property type="match status" value="1"/>
</dbReference>
<feature type="compositionally biased region" description="Low complexity" evidence="26">
    <location>
        <begin position="797"/>
        <end position="807"/>
    </location>
</feature>
<dbReference type="GO" id="GO:0016174">
    <property type="term" value="F:NAD(P)H oxidase H2O2-forming activity"/>
    <property type="evidence" value="ECO:0007669"/>
    <property type="project" value="UniProtKB-EC"/>
</dbReference>
<keyword evidence="16" id="KW-0503">Monooxygenase</keyword>
<dbReference type="PANTHER" id="PTHR23167:SF35">
    <property type="entry name" value="[F-ACTIN]-MONOOXYGENASE MICAL1"/>
    <property type="match status" value="1"/>
</dbReference>
<feature type="domain" description="LIM zinc-binding" evidence="28">
    <location>
        <begin position="703"/>
        <end position="765"/>
    </location>
</feature>
<keyword evidence="15" id="KW-0560">Oxidoreductase</keyword>
<evidence type="ECO:0000256" key="4">
    <source>
        <dbReference type="ARBA" id="ARBA00004608"/>
    </source>
</evidence>
<feature type="compositionally biased region" description="Acidic residues" evidence="26">
    <location>
        <begin position="1076"/>
        <end position="1087"/>
    </location>
</feature>
<evidence type="ECO:0000256" key="9">
    <source>
        <dbReference type="ARBA" id="ARBA00022630"/>
    </source>
</evidence>
<feature type="region of interest" description="Disordered" evidence="26">
    <location>
        <begin position="794"/>
        <end position="1087"/>
    </location>
</feature>
<keyword evidence="18" id="KW-0175">Coiled coil</keyword>
<dbReference type="SMART" id="SM00132">
    <property type="entry name" value="LIM"/>
    <property type="match status" value="1"/>
</dbReference>
<feature type="compositionally biased region" description="Low complexity" evidence="26">
    <location>
        <begin position="1172"/>
        <end position="1182"/>
    </location>
</feature>
<dbReference type="InterPro" id="IPR057494">
    <property type="entry name" value="Rossman_Mical"/>
</dbReference>
<dbReference type="GO" id="GO:0030496">
    <property type="term" value="C:midbody"/>
    <property type="evidence" value="ECO:0007669"/>
    <property type="project" value="UniProtKB-SubCell"/>
</dbReference>
<proteinExistence type="inferred from homology"/>
<dbReference type="InterPro" id="IPR001781">
    <property type="entry name" value="Znf_LIM"/>
</dbReference>